<reference evidence="1" key="1">
    <citation type="submission" date="2018-11" db="EMBL/GenBank/DDBJ databases">
        <authorList>
            <consortium name="Pathogen Informatics"/>
        </authorList>
    </citation>
    <scope>NUCLEOTIDE SEQUENCE</scope>
</reference>
<gene>
    <name evidence="1" type="ORF">PXEA_LOCUS34522</name>
</gene>
<dbReference type="AlphaFoldDB" id="A0A3S5BD58"/>
<dbReference type="EMBL" id="CAAALY010267782">
    <property type="protein sequence ID" value="VEL41082.1"/>
    <property type="molecule type" value="Genomic_DNA"/>
</dbReference>
<evidence type="ECO:0000313" key="1">
    <source>
        <dbReference type="EMBL" id="VEL41082.1"/>
    </source>
</evidence>
<accession>A0A3S5BD58</accession>
<proteinExistence type="predicted"/>
<protein>
    <submittedName>
        <fullName evidence="1">Uncharacterized protein</fullName>
    </submittedName>
</protein>
<dbReference type="Proteomes" id="UP000784294">
    <property type="component" value="Unassembled WGS sequence"/>
</dbReference>
<comment type="caution">
    <text evidence="1">The sequence shown here is derived from an EMBL/GenBank/DDBJ whole genome shotgun (WGS) entry which is preliminary data.</text>
</comment>
<sequence>MFTEGPNDGLCDWVNYMHQHQHHYHHLQQQYGHQTQHGQTTLNFI</sequence>
<evidence type="ECO:0000313" key="2">
    <source>
        <dbReference type="Proteomes" id="UP000784294"/>
    </source>
</evidence>
<organism evidence="1 2">
    <name type="scientific">Protopolystoma xenopodis</name>
    <dbReference type="NCBI Taxonomy" id="117903"/>
    <lineage>
        <taxon>Eukaryota</taxon>
        <taxon>Metazoa</taxon>
        <taxon>Spiralia</taxon>
        <taxon>Lophotrochozoa</taxon>
        <taxon>Platyhelminthes</taxon>
        <taxon>Monogenea</taxon>
        <taxon>Polyopisthocotylea</taxon>
        <taxon>Polystomatidea</taxon>
        <taxon>Polystomatidae</taxon>
        <taxon>Protopolystoma</taxon>
    </lineage>
</organism>
<keyword evidence="2" id="KW-1185">Reference proteome</keyword>
<name>A0A3S5BD58_9PLAT</name>